<dbReference type="Pfam" id="PF02597">
    <property type="entry name" value="ThiS"/>
    <property type="match status" value="1"/>
</dbReference>
<dbReference type="NCBIfam" id="NF041918">
    <property type="entry name" value="SAMP1"/>
    <property type="match status" value="1"/>
</dbReference>
<comment type="caution">
    <text evidence="1">The sequence shown here is derived from an EMBL/GenBank/DDBJ whole genome shotgun (WGS) entry which is preliminary data.</text>
</comment>
<dbReference type="InterPro" id="IPR016155">
    <property type="entry name" value="Mopterin_synth/thiamin_S_b"/>
</dbReference>
<dbReference type="PANTHER" id="PTHR38031:SF1">
    <property type="entry name" value="SULFUR CARRIER PROTEIN CYSO"/>
    <property type="match status" value="1"/>
</dbReference>
<keyword evidence="2" id="KW-1185">Reference proteome</keyword>
<dbReference type="AlphaFoldDB" id="A0A9R1CUB1"/>
<dbReference type="InterPro" id="IPR003749">
    <property type="entry name" value="ThiS/MoaD-like"/>
</dbReference>
<dbReference type="EMBL" id="JAHLKM010000012">
    <property type="protein sequence ID" value="MCQ4333804.1"/>
    <property type="molecule type" value="Genomic_DNA"/>
</dbReference>
<gene>
    <name evidence="1" type="ORF">KM295_09985</name>
</gene>
<proteinExistence type="predicted"/>
<evidence type="ECO:0000313" key="2">
    <source>
        <dbReference type="Proteomes" id="UP001139494"/>
    </source>
</evidence>
<dbReference type="RefSeq" id="WP_256029829.1">
    <property type="nucleotide sequence ID" value="NZ_JAHLKM010000012.1"/>
</dbReference>
<evidence type="ECO:0000313" key="1">
    <source>
        <dbReference type="EMBL" id="MCQ4333804.1"/>
    </source>
</evidence>
<accession>A0A9R1CUB1</accession>
<dbReference type="NCBIfam" id="TIGR01687">
    <property type="entry name" value="moaD_arch"/>
    <property type="match status" value="1"/>
</dbReference>
<reference evidence="1" key="1">
    <citation type="journal article" date="2023" name="Front. Microbiol.">
        <title>Genomic-based phylogenetic and metabolic analyses of the genus Natronomonas, and description of Natronomonas aquatica sp. nov.</title>
        <authorList>
            <person name="Garcia-Roldan A."/>
            <person name="Duran-Viseras A."/>
            <person name="de la Haba R.R."/>
            <person name="Corral P."/>
            <person name="Sanchez-Porro C."/>
            <person name="Ventosa A."/>
        </authorList>
    </citation>
    <scope>NUCLEOTIDE SEQUENCE</scope>
    <source>
        <strain evidence="1">F2-12</strain>
    </source>
</reference>
<dbReference type="SUPFAM" id="SSF54285">
    <property type="entry name" value="MoaD/ThiS"/>
    <property type="match status" value="1"/>
</dbReference>
<dbReference type="InterPro" id="IPR052045">
    <property type="entry name" value="Sulfur_Carrier/Prot_Modifier"/>
</dbReference>
<name>A0A9R1CUB1_9EURY</name>
<dbReference type="Gene3D" id="3.10.20.30">
    <property type="match status" value="1"/>
</dbReference>
<dbReference type="InterPro" id="IPR012675">
    <property type="entry name" value="Beta-grasp_dom_sf"/>
</dbReference>
<dbReference type="Proteomes" id="UP001139494">
    <property type="component" value="Unassembled WGS sequence"/>
</dbReference>
<dbReference type="PANTHER" id="PTHR38031">
    <property type="entry name" value="SULFUR CARRIER PROTEIN SLR0821-RELATED"/>
    <property type="match status" value="1"/>
</dbReference>
<organism evidence="1 2">
    <name type="scientific">Natronomonas aquatica</name>
    <dbReference type="NCBI Taxonomy" id="2841590"/>
    <lineage>
        <taxon>Archaea</taxon>
        <taxon>Methanobacteriati</taxon>
        <taxon>Methanobacteriota</taxon>
        <taxon>Stenosarchaea group</taxon>
        <taxon>Halobacteria</taxon>
        <taxon>Halobacteriales</taxon>
        <taxon>Natronomonadaceae</taxon>
        <taxon>Natronomonas</taxon>
    </lineage>
</organism>
<dbReference type="InterPro" id="IPR010038">
    <property type="entry name" value="MoaD_arc-typ"/>
</dbReference>
<protein>
    <submittedName>
        <fullName evidence="1">MoaD family protein</fullName>
    </submittedName>
</protein>
<sequence length="92" mass="9668">MEVELRYFGTVREAVGESTERRSVEAGTTVGSVLSDLEEEHSGLEGLLLEDGGVAGGVTVLRNGTHVTHFEGVETVLEGDDRLSITPPVTGG</sequence>
<dbReference type="InterPro" id="IPR054834">
    <property type="entry name" value="SAMP1_3"/>
</dbReference>